<keyword evidence="1" id="KW-0328">Glycosyltransferase</keyword>
<dbReference type="InterPro" id="IPR037197">
    <property type="entry name" value="WWE_dom_sf"/>
</dbReference>
<dbReference type="EMBL" id="RXGB01001772">
    <property type="protein sequence ID" value="TMW97594.1"/>
    <property type="molecule type" value="Genomic_DNA"/>
</dbReference>
<evidence type="ECO:0000259" key="2">
    <source>
        <dbReference type="PROSITE" id="PS51059"/>
    </source>
</evidence>
<dbReference type="GO" id="GO:0003950">
    <property type="term" value="F:NAD+ poly-ADP-ribosyltransferase activity"/>
    <property type="evidence" value="ECO:0007669"/>
    <property type="project" value="UniProtKB-UniRule"/>
</dbReference>
<name>A0A6N2BRV7_SOLCI</name>
<sequence length="434" mass="48039">MSTAPAGSCAPMIASGEMDSVSAVLNGNKVEILVPVERTAGGSGTKVRVEVPRNWLVPPARSTDHAQLLVQNHQNFKVSGMPARIMMFKDGSWVDFEKSAMDVLVSAFVSGEAMVETVMGGFTFIFDFYRMIGINLDSGNELPIAWIDVGGNSFYPKVFVEGSENLDKNEVNVDEKFSSENGKVEFEIKIIERNSAGDVLGKRKMGSEENEVVREVGSSSRDVIEQRVVSTPTELLPPKWPRTRSLGNEEEIYRKASSLLISILKVGVTVTAVHQCTRTGPVEQARLEVFVNNAKIVKRSRGDARVQYAWYGTSSAKIDSIMRRGFEMPRIIPGIQTHGVGIYMSPLYSPQKSHMMCEVDENGERHIMLCRVIVGKLEKVELGSQQLFPSNAEFDTGVDDLINPKLHVIWCSNMNTHILPIFIVSYKSGFHMSG</sequence>
<protein>
    <recommendedName>
        <fullName evidence="1">Poly [ADP-ribose] polymerase</fullName>
        <shortName evidence="1">PARP</shortName>
        <ecNumber evidence="1">2.4.2.-</ecNumber>
    </recommendedName>
</protein>
<evidence type="ECO:0000313" key="3">
    <source>
        <dbReference type="EMBL" id="TMW97594.1"/>
    </source>
</evidence>
<dbReference type="SUPFAM" id="SSF117839">
    <property type="entry name" value="WWE domain"/>
    <property type="match status" value="1"/>
</dbReference>
<dbReference type="EC" id="2.4.2.-" evidence="1"/>
<dbReference type="Gene3D" id="3.90.228.10">
    <property type="match status" value="1"/>
</dbReference>
<dbReference type="PROSITE" id="PS51059">
    <property type="entry name" value="PARP_CATALYTIC"/>
    <property type="match status" value="1"/>
</dbReference>
<evidence type="ECO:0000256" key="1">
    <source>
        <dbReference type="RuleBase" id="RU362114"/>
    </source>
</evidence>
<dbReference type="InterPro" id="IPR044964">
    <property type="entry name" value="RCD1/SRO1-5"/>
</dbReference>
<feature type="domain" description="PARP catalytic" evidence="2">
    <location>
        <begin position="234"/>
        <end position="434"/>
    </location>
</feature>
<dbReference type="PANTHER" id="PTHR32263:SF19">
    <property type="entry name" value="OS03G0230300 PROTEIN"/>
    <property type="match status" value="1"/>
</dbReference>
<reference evidence="3" key="1">
    <citation type="submission" date="2019-05" db="EMBL/GenBank/DDBJ databases">
        <title>The de novo reference genome and transcriptome assemblies of the wild tomato species Solanum chilense.</title>
        <authorList>
            <person name="Stam R."/>
            <person name="Nosenko T."/>
            <person name="Hoerger A.C."/>
            <person name="Stephan W."/>
            <person name="Seidel M.A."/>
            <person name="Kuhn J.M.M."/>
            <person name="Haberer G."/>
            <person name="Tellier A."/>
        </authorList>
    </citation>
    <scope>NUCLEOTIDE SEQUENCE</scope>
    <source>
        <tissue evidence="3">Mature leaves</tissue>
    </source>
</reference>
<dbReference type="AlphaFoldDB" id="A0A6N2BRV7"/>
<dbReference type="SUPFAM" id="SSF56399">
    <property type="entry name" value="ADP-ribosylation"/>
    <property type="match status" value="1"/>
</dbReference>
<dbReference type="InterPro" id="IPR012317">
    <property type="entry name" value="Poly(ADP-ribose)pol_cat_dom"/>
</dbReference>
<keyword evidence="1" id="KW-0808">Transferase</keyword>
<dbReference type="Pfam" id="PF23467">
    <property type="entry name" value="WWE_5"/>
    <property type="match status" value="1"/>
</dbReference>
<dbReference type="InterPro" id="IPR057823">
    <property type="entry name" value="WWE_RCD1"/>
</dbReference>
<comment type="caution">
    <text evidence="3">The sequence shown here is derived from an EMBL/GenBank/DDBJ whole genome shotgun (WGS) entry which is preliminary data.</text>
</comment>
<dbReference type="Pfam" id="PF00644">
    <property type="entry name" value="PARP"/>
    <property type="match status" value="1"/>
</dbReference>
<gene>
    <name evidence="3" type="ORF">EJD97_005270</name>
</gene>
<dbReference type="PANTHER" id="PTHR32263">
    <property type="entry name" value="INACTIVE POLY [ADP-RIBOSE] POLYMERASE SRO4-RELATED"/>
    <property type="match status" value="1"/>
</dbReference>
<accession>A0A6N2BRV7</accession>
<proteinExistence type="predicted"/>
<organism evidence="3">
    <name type="scientific">Solanum chilense</name>
    <name type="common">Tomato</name>
    <name type="synonym">Lycopersicon chilense</name>
    <dbReference type="NCBI Taxonomy" id="4083"/>
    <lineage>
        <taxon>Eukaryota</taxon>
        <taxon>Viridiplantae</taxon>
        <taxon>Streptophyta</taxon>
        <taxon>Embryophyta</taxon>
        <taxon>Tracheophyta</taxon>
        <taxon>Spermatophyta</taxon>
        <taxon>Magnoliopsida</taxon>
        <taxon>eudicotyledons</taxon>
        <taxon>Gunneridae</taxon>
        <taxon>Pentapetalae</taxon>
        <taxon>asterids</taxon>
        <taxon>lamiids</taxon>
        <taxon>Solanales</taxon>
        <taxon>Solanaceae</taxon>
        <taxon>Solanoideae</taxon>
        <taxon>Solaneae</taxon>
        <taxon>Solanum</taxon>
        <taxon>Solanum subgen. Lycopersicon</taxon>
    </lineage>
</organism>
<keyword evidence="1" id="KW-0520">NAD</keyword>